<accession>A0A218WQR6</accession>
<dbReference type="Proteomes" id="UP000197138">
    <property type="component" value="Unassembled WGS sequence"/>
</dbReference>
<evidence type="ECO:0000313" key="2">
    <source>
        <dbReference type="Proteomes" id="UP000197138"/>
    </source>
</evidence>
<name>A0A218WQR6_PUNGR</name>
<reference evidence="2" key="1">
    <citation type="journal article" date="2017" name="Plant J.">
        <title>The pomegranate (Punica granatum L.) genome and the genomics of punicalagin biosynthesis.</title>
        <authorList>
            <person name="Qin G."/>
            <person name="Xu C."/>
            <person name="Ming R."/>
            <person name="Tang H."/>
            <person name="Guyot R."/>
            <person name="Kramer E.M."/>
            <person name="Hu Y."/>
            <person name="Yi X."/>
            <person name="Qi Y."/>
            <person name="Xu X."/>
            <person name="Gao Z."/>
            <person name="Pan H."/>
            <person name="Jian J."/>
            <person name="Tian Y."/>
            <person name="Yue Z."/>
            <person name="Xu Y."/>
        </authorList>
    </citation>
    <scope>NUCLEOTIDE SEQUENCE [LARGE SCALE GENOMIC DNA]</scope>
    <source>
        <strain evidence="2">cv. Dabenzi</strain>
    </source>
</reference>
<sequence>MSKETRRDMGDERGGRAVVELKLDESIWSAYSIRAVVELKLDDSVWSNLSSTSPSGLISSCYGARAVVELWPVHLVWCESTACPNFLDFCLPILPC</sequence>
<dbReference type="EMBL" id="MTKT01003414">
    <property type="protein sequence ID" value="OWM74976.1"/>
    <property type="molecule type" value="Genomic_DNA"/>
</dbReference>
<dbReference type="AlphaFoldDB" id="A0A218WQR6"/>
<proteinExistence type="predicted"/>
<evidence type="ECO:0000313" key="1">
    <source>
        <dbReference type="EMBL" id="OWM74976.1"/>
    </source>
</evidence>
<organism evidence="1 2">
    <name type="scientific">Punica granatum</name>
    <name type="common">Pomegranate</name>
    <dbReference type="NCBI Taxonomy" id="22663"/>
    <lineage>
        <taxon>Eukaryota</taxon>
        <taxon>Viridiplantae</taxon>
        <taxon>Streptophyta</taxon>
        <taxon>Embryophyta</taxon>
        <taxon>Tracheophyta</taxon>
        <taxon>Spermatophyta</taxon>
        <taxon>Magnoliopsida</taxon>
        <taxon>eudicotyledons</taxon>
        <taxon>Gunneridae</taxon>
        <taxon>Pentapetalae</taxon>
        <taxon>rosids</taxon>
        <taxon>malvids</taxon>
        <taxon>Myrtales</taxon>
        <taxon>Lythraceae</taxon>
        <taxon>Punica</taxon>
    </lineage>
</organism>
<comment type="caution">
    <text evidence="1">The sequence shown here is derived from an EMBL/GenBank/DDBJ whole genome shotgun (WGS) entry which is preliminary data.</text>
</comment>
<gene>
    <name evidence="1" type="ORF">CDL15_Pgr021327</name>
</gene>
<protein>
    <submittedName>
        <fullName evidence="1">Uncharacterized protein</fullName>
    </submittedName>
</protein>